<dbReference type="KEGG" id="amij:EQM06_00580"/>
<feature type="transmembrane region" description="Helical" evidence="1">
    <location>
        <begin position="69"/>
        <end position="90"/>
    </location>
</feature>
<gene>
    <name evidence="2" type="ORF">EQM06_00580</name>
</gene>
<evidence type="ECO:0000313" key="3">
    <source>
        <dbReference type="Proteomes" id="UP000287601"/>
    </source>
</evidence>
<feature type="transmembrane region" description="Helical" evidence="1">
    <location>
        <begin position="102"/>
        <end position="119"/>
    </location>
</feature>
<evidence type="ECO:0008006" key="4">
    <source>
        <dbReference type="Google" id="ProtNLM"/>
    </source>
</evidence>
<dbReference type="OrthoDB" id="9781069at2"/>
<keyword evidence="3" id="KW-1185">Reference proteome</keyword>
<keyword evidence="1" id="KW-1133">Transmembrane helix</keyword>
<protein>
    <recommendedName>
        <fullName evidence="4">TraX protein</fullName>
    </recommendedName>
</protein>
<organism evidence="2 3">
    <name type="scientific">Aminipila luticellarii</name>
    <dbReference type="NCBI Taxonomy" id="2507160"/>
    <lineage>
        <taxon>Bacteria</taxon>
        <taxon>Bacillati</taxon>
        <taxon>Bacillota</taxon>
        <taxon>Clostridia</taxon>
        <taxon>Peptostreptococcales</taxon>
        <taxon>Anaerovoracaceae</taxon>
        <taxon>Aminipila</taxon>
    </lineage>
</organism>
<accession>A0A410PSH4</accession>
<proteinExistence type="predicted"/>
<feature type="transmembrane region" description="Helical" evidence="1">
    <location>
        <begin position="199"/>
        <end position="226"/>
    </location>
</feature>
<sequence>MNIEVKSKGLSTFDIKIIGIVLMVIDHIHQMFLPFGAPGWLDWFGRPVATLFFFTSVVGFSHTHSKKQYLIRLYIAMILMSLGMLALESIVKYEQVVLMNNIFRDLLVGVIFMFGVDQLRIGMQNHKAKNFCLGLLIFSVPFVSSMALVLVANHWAANRVLLISVMSITPGILFAENNFMVLLIPLLYIFKDNRKLQCFLIAVTAVLYGILGATQWIMVFAILPVWFYNGEKGHGMKYFFYFFYPAHIAVLYLISAYLYTH</sequence>
<feature type="transmembrane region" description="Helical" evidence="1">
    <location>
        <begin position="12"/>
        <end position="32"/>
    </location>
</feature>
<feature type="transmembrane region" description="Helical" evidence="1">
    <location>
        <begin position="238"/>
        <end position="259"/>
    </location>
</feature>
<dbReference type="RefSeq" id="WP_128744490.1">
    <property type="nucleotide sequence ID" value="NZ_CP035281.1"/>
</dbReference>
<dbReference type="Proteomes" id="UP000287601">
    <property type="component" value="Chromosome"/>
</dbReference>
<evidence type="ECO:0000313" key="2">
    <source>
        <dbReference type="EMBL" id="QAT41836.1"/>
    </source>
</evidence>
<keyword evidence="1" id="KW-0472">Membrane</keyword>
<dbReference type="EMBL" id="CP035281">
    <property type="protein sequence ID" value="QAT41836.1"/>
    <property type="molecule type" value="Genomic_DNA"/>
</dbReference>
<name>A0A410PSH4_9FIRM</name>
<dbReference type="Pfam" id="PF05857">
    <property type="entry name" value="TraX"/>
    <property type="match status" value="1"/>
</dbReference>
<reference evidence="2 3" key="1">
    <citation type="submission" date="2019-01" db="EMBL/GenBank/DDBJ databases">
        <title>Draft genomes of a novel of Aminipila strains.</title>
        <authorList>
            <person name="Ma S."/>
        </authorList>
    </citation>
    <scope>NUCLEOTIDE SEQUENCE [LARGE SCALE GENOMIC DNA]</scope>
    <source>
        <strain evidence="3">JN-39</strain>
    </source>
</reference>
<keyword evidence="1" id="KW-0812">Transmembrane</keyword>
<feature type="transmembrane region" description="Helical" evidence="1">
    <location>
        <begin position="161"/>
        <end position="187"/>
    </location>
</feature>
<feature type="transmembrane region" description="Helical" evidence="1">
    <location>
        <begin position="44"/>
        <end position="62"/>
    </location>
</feature>
<feature type="transmembrane region" description="Helical" evidence="1">
    <location>
        <begin position="131"/>
        <end position="155"/>
    </location>
</feature>
<dbReference type="AlphaFoldDB" id="A0A410PSH4"/>
<dbReference type="InterPro" id="IPR008875">
    <property type="entry name" value="TraX"/>
</dbReference>
<evidence type="ECO:0000256" key="1">
    <source>
        <dbReference type="SAM" id="Phobius"/>
    </source>
</evidence>